<organism evidence="2 3">
    <name type="scientific">Prorocentrum cordatum</name>
    <dbReference type="NCBI Taxonomy" id="2364126"/>
    <lineage>
        <taxon>Eukaryota</taxon>
        <taxon>Sar</taxon>
        <taxon>Alveolata</taxon>
        <taxon>Dinophyceae</taxon>
        <taxon>Prorocentrales</taxon>
        <taxon>Prorocentraceae</taxon>
        <taxon>Prorocentrum</taxon>
    </lineage>
</organism>
<feature type="region of interest" description="Disordered" evidence="1">
    <location>
        <begin position="173"/>
        <end position="203"/>
    </location>
</feature>
<feature type="compositionally biased region" description="Basic and acidic residues" evidence="1">
    <location>
        <begin position="7"/>
        <end position="20"/>
    </location>
</feature>
<reference evidence="2" key="1">
    <citation type="submission" date="2023-10" db="EMBL/GenBank/DDBJ databases">
        <authorList>
            <person name="Chen Y."/>
            <person name="Shah S."/>
            <person name="Dougan E. K."/>
            <person name="Thang M."/>
            <person name="Chan C."/>
        </authorList>
    </citation>
    <scope>NUCLEOTIDE SEQUENCE [LARGE SCALE GENOMIC DNA]</scope>
</reference>
<evidence type="ECO:0000313" key="2">
    <source>
        <dbReference type="EMBL" id="CAK0843673.1"/>
    </source>
</evidence>
<dbReference type="EMBL" id="CAUYUJ010014599">
    <property type="protein sequence ID" value="CAK0843673.1"/>
    <property type="molecule type" value="Genomic_DNA"/>
</dbReference>
<feature type="compositionally biased region" description="Low complexity" evidence="1">
    <location>
        <begin position="144"/>
        <end position="154"/>
    </location>
</feature>
<protein>
    <submittedName>
        <fullName evidence="2">Uncharacterized protein</fullName>
    </submittedName>
</protein>
<evidence type="ECO:0000256" key="1">
    <source>
        <dbReference type="SAM" id="MobiDB-lite"/>
    </source>
</evidence>
<feature type="compositionally biased region" description="Low complexity" evidence="1">
    <location>
        <begin position="185"/>
        <end position="203"/>
    </location>
</feature>
<feature type="region of interest" description="Disordered" evidence="1">
    <location>
        <begin position="1"/>
        <end position="29"/>
    </location>
</feature>
<feature type="region of interest" description="Disordered" evidence="1">
    <location>
        <begin position="125"/>
        <end position="154"/>
    </location>
</feature>
<sequence>MLSPRAMARDGEGSRAEPRKGGAASIASASTRCPSAELLAFGDAADADAREGSRGAPVLPEGGDETVLLERALWAAPQSLPAPQTTRRVPAAPAPRGAPPRRLRSEAYWEQQRAAAALRPRCSPWEVGARERRQAAEEGRREPAAAGGAAGVPRGWAGAAARGLRRGALRPAAPAAPLAMPPRSPSAARRAALRSQGRWYHPA</sequence>
<accession>A0ABN9TD67</accession>
<feature type="compositionally biased region" description="Low complexity" evidence="1">
    <location>
        <begin position="81"/>
        <end position="91"/>
    </location>
</feature>
<proteinExistence type="predicted"/>
<name>A0ABN9TD67_9DINO</name>
<gene>
    <name evidence="2" type="ORF">PCOR1329_LOCUS37948</name>
</gene>
<keyword evidence="3" id="KW-1185">Reference proteome</keyword>
<dbReference type="Proteomes" id="UP001189429">
    <property type="component" value="Unassembled WGS sequence"/>
</dbReference>
<feature type="region of interest" description="Disordered" evidence="1">
    <location>
        <begin position="77"/>
        <end position="105"/>
    </location>
</feature>
<evidence type="ECO:0000313" key="3">
    <source>
        <dbReference type="Proteomes" id="UP001189429"/>
    </source>
</evidence>
<comment type="caution">
    <text evidence="2">The sequence shown here is derived from an EMBL/GenBank/DDBJ whole genome shotgun (WGS) entry which is preliminary data.</text>
</comment>
<feature type="compositionally biased region" description="Basic and acidic residues" evidence="1">
    <location>
        <begin position="128"/>
        <end position="143"/>
    </location>
</feature>